<evidence type="ECO:0000256" key="32">
    <source>
        <dbReference type="ARBA" id="ARBA00081604"/>
    </source>
</evidence>
<dbReference type="PANTHER" id="PTHR16557:SF2">
    <property type="entry name" value="NUCLEIC ACID DIOXYGENASE ALKBH1"/>
    <property type="match status" value="1"/>
</dbReference>
<dbReference type="Pfam" id="PF13532">
    <property type="entry name" value="2OG-FeII_Oxy_2"/>
    <property type="match status" value="1"/>
</dbReference>
<proteinExistence type="predicted"/>
<feature type="compositionally biased region" description="Polar residues" evidence="34">
    <location>
        <begin position="74"/>
        <end position="112"/>
    </location>
</feature>
<dbReference type="OrthoDB" id="6614653at2759"/>
<feature type="region of interest" description="Disordered" evidence="34">
    <location>
        <begin position="1"/>
        <end position="138"/>
    </location>
</feature>
<evidence type="ECO:0000256" key="17">
    <source>
        <dbReference type="ARBA" id="ARBA00050106"/>
    </source>
</evidence>
<evidence type="ECO:0000256" key="15">
    <source>
        <dbReference type="ARBA" id="ARBA00023268"/>
    </source>
</evidence>
<dbReference type="GO" id="GO:0140078">
    <property type="term" value="F:class I DNA-(apurinic or apyrimidinic site) endonuclease activity"/>
    <property type="evidence" value="ECO:0007669"/>
    <property type="project" value="UniProtKB-EC"/>
</dbReference>
<evidence type="ECO:0000256" key="27">
    <source>
        <dbReference type="ARBA" id="ARBA00076973"/>
    </source>
</evidence>
<dbReference type="FunFam" id="2.60.120.590:FF:000006">
    <property type="entry name" value="AlkB homolog 1, histone H2A dioxygenase"/>
    <property type="match status" value="1"/>
</dbReference>
<evidence type="ECO:0000313" key="37">
    <source>
        <dbReference type="Proteomes" id="UP000694562"/>
    </source>
</evidence>
<organism evidence="36 37">
    <name type="scientific">Falco tinnunculus</name>
    <name type="common">Common kestrel</name>
    <dbReference type="NCBI Taxonomy" id="100819"/>
    <lineage>
        <taxon>Eukaryota</taxon>
        <taxon>Metazoa</taxon>
        <taxon>Chordata</taxon>
        <taxon>Craniata</taxon>
        <taxon>Vertebrata</taxon>
        <taxon>Euteleostomi</taxon>
        <taxon>Archelosauria</taxon>
        <taxon>Archosauria</taxon>
        <taxon>Dinosauria</taxon>
        <taxon>Saurischia</taxon>
        <taxon>Theropoda</taxon>
        <taxon>Coelurosauria</taxon>
        <taxon>Aves</taxon>
        <taxon>Neognathae</taxon>
        <taxon>Neoaves</taxon>
        <taxon>Telluraves</taxon>
        <taxon>Australaves</taxon>
        <taxon>Falconiformes</taxon>
        <taxon>Falconidae</taxon>
        <taxon>Falco</taxon>
    </lineage>
</organism>
<feature type="binding site" evidence="33">
    <location>
        <position position="512"/>
    </location>
    <ligand>
        <name>Fe cation</name>
        <dbReference type="ChEBI" id="CHEBI:24875"/>
        <note>catalytic</note>
    </ligand>
</feature>
<dbReference type="GO" id="GO:0035513">
    <property type="term" value="P:oxidative RNA demethylation"/>
    <property type="evidence" value="ECO:0007669"/>
    <property type="project" value="TreeGrafter"/>
</dbReference>
<dbReference type="GO" id="GO:0141131">
    <property type="term" value="F:DNA N6-methyladenine demethylase activity"/>
    <property type="evidence" value="ECO:0007669"/>
    <property type="project" value="UniProtKB-EC"/>
</dbReference>
<evidence type="ECO:0000256" key="16">
    <source>
        <dbReference type="ARBA" id="ARBA00047457"/>
    </source>
</evidence>
<evidence type="ECO:0000256" key="6">
    <source>
        <dbReference type="ARBA" id="ARBA00022845"/>
    </source>
</evidence>
<keyword evidence="14" id="KW-0539">Nucleus</keyword>
<evidence type="ECO:0000256" key="23">
    <source>
        <dbReference type="ARBA" id="ARBA00066586"/>
    </source>
</evidence>
<evidence type="ECO:0000256" key="21">
    <source>
        <dbReference type="ARBA" id="ARBA00052866"/>
    </source>
</evidence>
<evidence type="ECO:0000256" key="10">
    <source>
        <dbReference type="ARBA" id="ARBA00023015"/>
    </source>
</evidence>
<dbReference type="GO" id="GO:1990983">
    <property type="term" value="P:regulation of translational initiation by tRNA modification"/>
    <property type="evidence" value="ECO:0007669"/>
    <property type="project" value="UniProtKB-ARBA"/>
</dbReference>
<reference evidence="36" key="2">
    <citation type="submission" date="2025-09" db="UniProtKB">
        <authorList>
            <consortium name="Ensembl"/>
        </authorList>
    </citation>
    <scope>IDENTIFICATION</scope>
</reference>
<evidence type="ECO:0000256" key="9">
    <source>
        <dbReference type="ARBA" id="ARBA00023004"/>
    </source>
</evidence>
<dbReference type="GO" id="GO:0005634">
    <property type="term" value="C:nucleus"/>
    <property type="evidence" value="ECO:0007669"/>
    <property type="project" value="UniProtKB-SubCell"/>
</dbReference>
<dbReference type="GO" id="GO:0141137">
    <property type="term" value="P:positive regulation of gene expression, epigenetic"/>
    <property type="evidence" value="ECO:0007669"/>
    <property type="project" value="UniProtKB-ARBA"/>
</dbReference>
<feature type="domain" description="Alpha-ketoglutarate-dependent dioxygenase AlkB-like" evidence="35">
    <location>
        <begin position="325"/>
        <end position="521"/>
    </location>
</feature>
<evidence type="ECO:0000256" key="26">
    <source>
        <dbReference type="ARBA" id="ARBA00076476"/>
    </source>
</evidence>
<dbReference type="GO" id="GO:0005737">
    <property type="term" value="C:cytoplasm"/>
    <property type="evidence" value="ECO:0007669"/>
    <property type="project" value="TreeGrafter"/>
</dbReference>
<evidence type="ECO:0000256" key="25">
    <source>
        <dbReference type="ARBA" id="ARBA00071276"/>
    </source>
</evidence>
<evidence type="ECO:0000256" key="28">
    <source>
        <dbReference type="ARBA" id="ARBA00077991"/>
    </source>
</evidence>
<dbReference type="SUPFAM" id="SSF51197">
    <property type="entry name" value="Clavaminate synthase-like"/>
    <property type="match status" value="1"/>
</dbReference>
<dbReference type="Proteomes" id="UP000694562">
    <property type="component" value="Unplaced"/>
</dbReference>
<comment type="catalytic activity">
    <reaction evidence="17">
        <text>a methylated nucleobase within DNA + 2-oxoglutarate + O2 = a nucleobase within DNA + formaldehyde + succinate + CO2</text>
        <dbReference type="Rhea" id="RHEA:30299"/>
        <dbReference type="Rhea" id="RHEA-COMP:12192"/>
        <dbReference type="Rhea" id="RHEA-COMP:12193"/>
        <dbReference type="ChEBI" id="CHEBI:15379"/>
        <dbReference type="ChEBI" id="CHEBI:16526"/>
        <dbReference type="ChEBI" id="CHEBI:16810"/>
        <dbReference type="ChEBI" id="CHEBI:16842"/>
        <dbReference type="ChEBI" id="CHEBI:30031"/>
        <dbReference type="ChEBI" id="CHEBI:32875"/>
        <dbReference type="ChEBI" id="CHEBI:64428"/>
        <dbReference type="EC" id="1.14.11.33"/>
    </reaction>
</comment>
<comment type="catalytic activity">
    <reaction evidence="20">
        <text>an N(3)-methylcytidine in mRNA + 2-oxoglutarate + O2 = a cytidine in mRNA + formaldehyde + succinate + CO2</text>
        <dbReference type="Rhea" id="RHEA:60920"/>
        <dbReference type="Rhea" id="RHEA-COMP:15145"/>
        <dbReference type="Rhea" id="RHEA-COMP:15713"/>
        <dbReference type="ChEBI" id="CHEBI:15379"/>
        <dbReference type="ChEBI" id="CHEBI:16526"/>
        <dbReference type="ChEBI" id="CHEBI:16810"/>
        <dbReference type="ChEBI" id="CHEBI:16842"/>
        <dbReference type="ChEBI" id="CHEBI:30031"/>
        <dbReference type="ChEBI" id="CHEBI:74894"/>
        <dbReference type="ChEBI" id="CHEBI:82748"/>
    </reaction>
    <physiologicalReaction direction="left-to-right" evidence="20">
        <dbReference type="Rhea" id="RHEA:60921"/>
    </physiologicalReaction>
</comment>
<evidence type="ECO:0000256" key="31">
    <source>
        <dbReference type="ARBA" id="ARBA00080514"/>
    </source>
</evidence>
<evidence type="ECO:0000256" key="33">
    <source>
        <dbReference type="PIRSR" id="PIRSR604574-2"/>
    </source>
</evidence>
<keyword evidence="6" id="KW-0810">Translation regulation</keyword>
<dbReference type="EC" id="1.14.11.51" evidence="23"/>
<sequence length="593" mass="64402">MRFSEALSKPGASRGLQEARSSRTGEAPAGVRSHQGALPAPAPSAGGLQAAARREQRSRLRGRAHPAGREPAGRSSSLYREATNSGPERTPGYSQTAAGTSAPTRTGRSTPSAPLWGKRALGYTGPAPPRPHGLCRHTRRGRLPACLPASLRRAGARRVALTHCSTPSREHQSRRDRTASGSGAPPARRWPPPSWEPQRKGARGPARPAPAVSGAARRGLAKMAAAALTREGGEDAFRRLFRFYRQRDASDLRGVVDFSVPGGQPSGPAVAAAVQSGAHLKAAAIVVFRSQLSISSVSDQDAYRAGLQPVSQWKAYGLNGYPGFIFIPNPFLPGCQRHWVKQCLKLYPQKPNVCNLDLHMAPEKTIDLWGQSKEQLKRKGSSKGEPRSLLEKLRWVTLGYHYNWDTKKYSANHHTPFPSDLAFLSEQVAAACGFRGFQAQAGILNYYHFDSSLGIHVDESELDHSRPLLSFSFGQSSIFLLGGLRREEAPTAMFMHSGDIMVMSGFSRLLYHAVPRVLPNPEGTALPSCLDQALASDLPVGSVVEHSSDEDWQVIWNLLRNHGSHPESKCAGTQCLICLILFSAAEKRESEKH</sequence>
<feature type="compositionally biased region" description="Low complexity" evidence="34">
    <location>
        <begin position="35"/>
        <end position="51"/>
    </location>
</feature>
<evidence type="ECO:0000256" key="34">
    <source>
        <dbReference type="SAM" id="MobiDB-lite"/>
    </source>
</evidence>
<keyword evidence="13" id="KW-0456">Lyase</keyword>
<evidence type="ECO:0000256" key="7">
    <source>
        <dbReference type="ARBA" id="ARBA00022964"/>
    </source>
</evidence>
<accession>A0A8C4V1B9</accession>
<keyword evidence="10" id="KW-0805">Transcription regulation</keyword>
<evidence type="ECO:0000256" key="5">
    <source>
        <dbReference type="ARBA" id="ARBA00022800"/>
    </source>
</evidence>
<feature type="compositionally biased region" description="Low complexity" evidence="34">
    <location>
        <begin position="203"/>
        <end position="215"/>
    </location>
</feature>
<evidence type="ECO:0000256" key="30">
    <source>
        <dbReference type="ARBA" id="ARBA00080338"/>
    </source>
</evidence>
<protein>
    <recommendedName>
        <fullName evidence="25">Nucleic acid dioxygenase ALKBH1</fullName>
        <ecNumber evidence="24">1.14.11.33</ecNumber>
        <ecNumber evidence="23">1.14.11.51</ecNumber>
        <ecNumber evidence="2">4.2.99.18</ecNumber>
    </recommendedName>
    <alternativeName>
        <fullName evidence="28">Alkylated DNA repair protein alkB homolog 1</fullName>
    </alternativeName>
    <alternativeName>
        <fullName evidence="30">Alpha-ketoglutarate-dependent dioxygenase ABH1</fullName>
    </alternativeName>
    <alternativeName>
        <fullName evidence="26">DNA 6mA demethylase</fullName>
    </alternativeName>
    <alternativeName>
        <fullName evidence="27">DNA N6-methyl adenine demethylase ALKBH1</fullName>
    </alternativeName>
    <alternativeName>
        <fullName evidence="32">DNA lyase ABH1</fullName>
    </alternativeName>
    <alternativeName>
        <fullName evidence="29">DNA oxidative demethylase ALKBH1</fullName>
    </alternativeName>
    <alternativeName>
        <fullName evidence="31">mRNA N(3)-methylcytidine demethylase</fullName>
    </alternativeName>
</protein>
<dbReference type="Ensembl" id="ENSFTIT00000020361.1">
    <property type="protein sequence ID" value="ENSFTIP00000019550.1"/>
    <property type="gene ID" value="ENSFTIG00000012801.1"/>
</dbReference>
<evidence type="ECO:0000256" key="2">
    <source>
        <dbReference type="ARBA" id="ARBA00012720"/>
    </source>
</evidence>
<keyword evidence="12" id="KW-0234">DNA repair</keyword>
<reference evidence="36" key="1">
    <citation type="submission" date="2025-08" db="UniProtKB">
        <authorList>
            <consortium name="Ensembl"/>
        </authorList>
    </citation>
    <scope>IDENTIFICATION</scope>
</reference>
<evidence type="ECO:0000256" key="1">
    <source>
        <dbReference type="ARBA" id="ARBA00004123"/>
    </source>
</evidence>
<evidence type="ECO:0000256" key="24">
    <source>
        <dbReference type="ARBA" id="ARBA00066725"/>
    </source>
</evidence>
<feature type="compositionally biased region" description="Basic and acidic residues" evidence="34">
    <location>
        <begin position="168"/>
        <end position="178"/>
    </location>
</feature>
<evidence type="ECO:0000256" key="13">
    <source>
        <dbReference type="ARBA" id="ARBA00023239"/>
    </source>
</evidence>
<evidence type="ECO:0000256" key="14">
    <source>
        <dbReference type="ARBA" id="ARBA00023242"/>
    </source>
</evidence>
<dbReference type="InterPro" id="IPR004574">
    <property type="entry name" value="Alkb"/>
</dbReference>
<evidence type="ECO:0000259" key="35">
    <source>
        <dbReference type="Pfam" id="PF13532"/>
    </source>
</evidence>
<dbReference type="GO" id="GO:0042245">
    <property type="term" value="P:RNA repair"/>
    <property type="evidence" value="ECO:0007669"/>
    <property type="project" value="UniProtKB-KW"/>
</dbReference>
<evidence type="ECO:0000256" key="8">
    <source>
        <dbReference type="ARBA" id="ARBA00023002"/>
    </source>
</evidence>
<dbReference type="EC" id="1.14.11.33" evidence="24"/>
<comment type="cofactor">
    <cofactor evidence="33">
        <name>Fe(2+)</name>
        <dbReference type="ChEBI" id="CHEBI:29033"/>
    </cofactor>
    <text evidence="33">Binds 1 Fe(2+) ion per subunit.</text>
</comment>
<keyword evidence="15" id="KW-0511">Multifunctional enzyme</keyword>
<keyword evidence="3 33" id="KW-0479">Metal-binding</keyword>
<feature type="binding site" evidence="33">
    <location>
        <position position="456"/>
    </location>
    <ligand>
        <name>Fe cation</name>
        <dbReference type="ChEBI" id="CHEBI:24875"/>
        <note>catalytic</note>
    </ligand>
</feature>
<comment type="catalytic activity">
    <reaction evidence="19">
        <text>N(1)-methyladenosine(58) in tRNA + 2-oxoglutarate + O2 = adenosine(58) in tRNA + formaldehyde + succinate + CO2</text>
        <dbReference type="Rhea" id="RHEA:79019"/>
        <dbReference type="Rhea" id="RHEA-COMP:10365"/>
        <dbReference type="Rhea" id="RHEA-COMP:10366"/>
        <dbReference type="ChEBI" id="CHEBI:15379"/>
        <dbReference type="ChEBI" id="CHEBI:16526"/>
        <dbReference type="ChEBI" id="CHEBI:16810"/>
        <dbReference type="ChEBI" id="CHEBI:16842"/>
        <dbReference type="ChEBI" id="CHEBI:30031"/>
        <dbReference type="ChEBI" id="CHEBI:74411"/>
        <dbReference type="ChEBI" id="CHEBI:74491"/>
    </reaction>
</comment>
<keyword evidence="7" id="KW-0223">Dioxygenase</keyword>
<dbReference type="GO" id="GO:0006281">
    <property type="term" value="P:DNA repair"/>
    <property type="evidence" value="ECO:0007669"/>
    <property type="project" value="UniProtKB-KW"/>
</dbReference>
<evidence type="ECO:0000256" key="11">
    <source>
        <dbReference type="ARBA" id="ARBA00023163"/>
    </source>
</evidence>
<keyword evidence="37" id="KW-1185">Reference proteome</keyword>
<comment type="subunit">
    <text evidence="22">Monomer. Interacts with DNAJB6.</text>
</comment>
<comment type="catalytic activity">
    <reaction evidence="18">
        <text>5-methylcytidine(34) in mitochondrial tRNA(Met) + 2 2-oxoglutarate + 2 O2 = 5-formylcytidine(34) in mitochondrial tRNA(Met) + 2 succinate + 2 CO2 + H2O</text>
        <dbReference type="Rhea" id="RHEA:54144"/>
        <dbReference type="Rhea" id="RHEA-COMP:13808"/>
        <dbReference type="Rhea" id="RHEA-COMP:13809"/>
        <dbReference type="ChEBI" id="CHEBI:15377"/>
        <dbReference type="ChEBI" id="CHEBI:15379"/>
        <dbReference type="ChEBI" id="CHEBI:16526"/>
        <dbReference type="ChEBI" id="CHEBI:16810"/>
        <dbReference type="ChEBI" id="CHEBI:30031"/>
        <dbReference type="ChEBI" id="CHEBI:74483"/>
        <dbReference type="ChEBI" id="CHEBI:138075"/>
    </reaction>
</comment>
<dbReference type="PANTHER" id="PTHR16557">
    <property type="entry name" value="ALKYLATED DNA REPAIR PROTEIN ALKB-RELATED"/>
    <property type="match status" value="1"/>
</dbReference>
<dbReference type="GO" id="GO:0035515">
    <property type="term" value="F:oxidative RNA demethylase activity"/>
    <property type="evidence" value="ECO:0007669"/>
    <property type="project" value="TreeGrafter"/>
</dbReference>
<keyword evidence="4" id="KW-0227">DNA damage</keyword>
<name>A0A8C4V1B9_FALTI</name>
<comment type="subcellular location">
    <subcellularLocation>
        <location evidence="1">Nucleus</location>
    </subcellularLocation>
</comment>
<evidence type="ECO:0000256" key="20">
    <source>
        <dbReference type="ARBA" id="ARBA00052237"/>
    </source>
</evidence>
<evidence type="ECO:0000256" key="22">
    <source>
        <dbReference type="ARBA" id="ARBA00063554"/>
    </source>
</evidence>
<dbReference type="GO" id="GO:0008198">
    <property type="term" value="F:ferrous iron binding"/>
    <property type="evidence" value="ECO:0007669"/>
    <property type="project" value="TreeGrafter"/>
</dbReference>
<comment type="catalytic activity">
    <reaction evidence="16">
        <text>an N(1)-methyladenosine in tRNA + 2-oxoglutarate + O2 = an adenosine in tRNA + formaldehyde + succinate + CO2</text>
        <dbReference type="Rhea" id="RHEA:54576"/>
        <dbReference type="Rhea" id="RHEA-COMP:10242"/>
        <dbReference type="Rhea" id="RHEA-COMP:12312"/>
        <dbReference type="ChEBI" id="CHEBI:15379"/>
        <dbReference type="ChEBI" id="CHEBI:16526"/>
        <dbReference type="ChEBI" id="CHEBI:16810"/>
        <dbReference type="ChEBI" id="CHEBI:16842"/>
        <dbReference type="ChEBI" id="CHEBI:30031"/>
        <dbReference type="ChEBI" id="CHEBI:74411"/>
        <dbReference type="ChEBI" id="CHEBI:74491"/>
    </reaction>
</comment>
<dbReference type="InterPro" id="IPR037151">
    <property type="entry name" value="AlkB-like_sf"/>
</dbReference>
<evidence type="ECO:0000256" key="4">
    <source>
        <dbReference type="ARBA" id="ARBA00022763"/>
    </source>
</evidence>
<dbReference type="EC" id="4.2.99.18" evidence="2"/>
<keyword evidence="9 33" id="KW-0408">Iron</keyword>
<feature type="binding site" evidence="33">
    <location>
        <position position="458"/>
    </location>
    <ligand>
        <name>Fe cation</name>
        <dbReference type="ChEBI" id="CHEBI:24875"/>
        <note>catalytic</note>
    </ligand>
</feature>
<evidence type="ECO:0000313" key="36">
    <source>
        <dbReference type="Ensembl" id="ENSFTIP00000019550.1"/>
    </source>
</evidence>
<evidence type="ECO:0000256" key="3">
    <source>
        <dbReference type="ARBA" id="ARBA00022723"/>
    </source>
</evidence>
<dbReference type="InterPro" id="IPR027450">
    <property type="entry name" value="AlkB-like"/>
</dbReference>
<evidence type="ECO:0000256" key="19">
    <source>
        <dbReference type="ARBA" id="ARBA00052138"/>
    </source>
</evidence>
<keyword evidence="8" id="KW-0560">Oxidoreductase</keyword>
<evidence type="ECO:0000256" key="29">
    <source>
        <dbReference type="ARBA" id="ARBA00079723"/>
    </source>
</evidence>
<comment type="catalytic activity">
    <reaction evidence="21">
        <text>an N(6)-methyl-2'-deoxyadenosine in DNA + 2-oxoglutarate + O2 = a 2'-deoxyadenosine in DNA + formaldehyde + succinate + CO2</text>
        <dbReference type="Rhea" id="RHEA:49524"/>
        <dbReference type="Rhea" id="RHEA-COMP:12418"/>
        <dbReference type="Rhea" id="RHEA-COMP:12419"/>
        <dbReference type="ChEBI" id="CHEBI:15379"/>
        <dbReference type="ChEBI" id="CHEBI:16526"/>
        <dbReference type="ChEBI" id="CHEBI:16810"/>
        <dbReference type="ChEBI" id="CHEBI:16842"/>
        <dbReference type="ChEBI" id="CHEBI:30031"/>
        <dbReference type="ChEBI" id="CHEBI:90615"/>
        <dbReference type="ChEBI" id="CHEBI:90616"/>
        <dbReference type="EC" id="1.14.11.51"/>
    </reaction>
</comment>
<keyword evidence="5" id="KW-0692">RNA repair</keyword>
<evidence type="ECO:0000256" key="18">
    <source>
        <dbReference type="ARBA" id="ARBA00050564"/>
    </source>
</evidence>
<dbReference type="Gene3D" id="2.60.120.590">
    <property type="entry name" value="Alpha-ketoglutarate-dependent dioxygenase AlkB-like"/>
    <property type="match status" value="1"/>
</dbReference>
<dbReference type="AlphaFoldDB" id="A0A8C4V1B9"/>
<keyword evidence="11" id="KW-0804">Transcription</keyword>
<evidence type="ECO:0000256" key="12">
    <source>
        <dbReference type="ARBA" id="ARBA00023204"/>
    </source>
</evidence>
<feature type="region of interest" description="Disordered" evidence="34">
    <location>
        <begin position="158"/>
        <end position="215"/>
    </location>
</feature>
<dbReference type="GO" id="GO:0035516">
    <property type="term" value="F:broad specificity oxidative DNA demethylase activity"/>
    <property type="evidence" value="ECO:0007669"/>
    <property type="project" value="UniProtKB-EC"/>
</dbReference>